<reference evidence="2" key="1">
    <citation type="submission" date="2022-07" db="EMBL/GenBank/DDBJ databases">
        <title>Draft genome sequence of Zalerion maritima ATCC 34329, a (micro)plastics degrading marine fungus.</title>
        <authorList>
            <person name="Paco A."/>
            <person name="Goncalves M.F.M."/>
            <person name="Rocha-Santos T.A.P."/>
            <person name="Alves A."/>
        </authorList>
    </citation>
    <scope>NUCLEOTIDE SEQUENCE</scope>
    <source>
        <strain evidence="2">ATCC 34329</strain>
    </source>
</reference>
<dbReference type="InterPro" id="IPR036237">
    <property type="entry name" value="Xyl_isomerase-like_sf"/>
</dbReference>
<dbReference type="EMBL" id="JAKWBI020000361">
    <property type="protein sequence ID" value="KAJ2896003.1"/>
    <property type="molecule type" value="Genomic_DNA"/>
</dbReference>
<dbReference type="Proteomes" id="UP001201980">
    <property type="component" value="Unassembled WGS sequence"/>
</dbReference>
<accession>A0AAD5RKH1</accession>
<dbReference type="InterPro" id="IPR013022">
    <property type="entry name" value="Xyl_isomerase-like_TIM-brl"/>
</dbReference>
<evidence type="ECO:0000313" key="2">
    <source>
        <dbReference type="EMBL" id="KAJ2896003.1"/>
    </source>
</evidence>
<evidence type="ECO:0000259" key="1">
    <source>
        <dbReference type="Pfam" id="PF01261"/>
    </source>
</evidence>
<protein>
    <submittedName>
        <fullName evidence="2">3-dehydroshikimate dehydratase</fullName>
    </submittedName>
</protein>
<sequence length="375" mass="42262">MTTSKLAISSISLGRAAAGHSLRNRLREARHHGYQGIEIFHEEILHLCSTMTPSSAIPENQLKAAKQIKSWCDAERLPVASLQPFMHYEGLLNRDEHRKRLAELALWLRMAKILDTDMILIPSTFLKVVLGSEEDVTTGIMAVIVSDLRAAADTASSMGIRIAYEALCWGTHVNTWEQSWEVVRLVDRPNFGLCLDTFNLGGWFADPAASSGFIPGWKPQFEQSMRRLGETVDVERLFLVQLVDATRMDRPIARGHELHDESQPARMSWARNRRLFYGEHDKGGYLPVKEMCDVIFNELGYEGWVSFELFHEKLWDRDEGVAEEMAGRGMRAWGKLLRDLEEAKMKVEEPSSVMACGPAPAFVTTPAHVLISGNL</sequence>
<organism evidence="2 3">
    <name type="scientific">Zalerion maritima</name>
    <dbReference type="NCBI Taxonomy" id="339359"/>
    <lineage>
        <taxon>Eukaryota</taxon>
        <taxon>Fungi</taxon>
        <taxon>Dikarya</taxon>
        <taxon>Ascomycota</taxon>
        <taxon>Pezizomycotina</taxon>
        <taxon>Sordariomycetes</taxon>
        <taxon>Lulworthiomycetidae</taxon>
        <taxon>Lulworthiales</taxon>
        <taxon>Lulworthiaceae</taxon>
        <taxon>Zalerion</taxon>
    </lineage>
</organism>
<feature type="domain" description="Xylose isomerase-like TIM barrel" evidence="1">
    <location>
        <begin position="26"/>
        <end position="326"/>
    </location>
</feature>
<dbReference type="PANTHER" id="PTHR12110:SF21">
    <property type="entry name" value="XYLOSE ISOMERASE-LIKE TIM BARREL DOMAIN-CONTAINING PROTEIN"/>
    <property type="match status" value="1"/>
</dbReference>
<dbReference type="Pfam" id="PF01261">
    <property type="entry name" value="AP_endonuc_2"/>
    <property type="match status" value="1"/>
</dbReference>
<dbReference type="SUPFAM" id="SSF51658">
    <property type="entry name" value="Xylose isomerase-like"/>
    <property type="match status" value="1"/>
</dbReference>
<keyword evidence="3" id="KW-1185">Reference proteome</keyword>
<name>A0AAD5RKH1_9PEZI</name>
<dbReference type="Gene3D" id="3.20.20.150">
    <property type="entry name" value="Divalent-metal-dependent TIM barrel enzymes"/>
    <property type="match status" value="1"/>
</dbReference>
<dbReference type="AlphaFoldDB" id="A0AAD5RKH1"/>
<dbReference type="PANTHER" id="PTHR12110">
    <property type="entry name" value="HYDROXYPYRUVATE ISOMERASE"/>
    <property type="match status" value="1"/>
</dbReference>
<dbReference type="InterPro" id="IPR050312">
    <property type="entry name" value="IolE/XylAMocC-like"/>
</dbReference>
<proteinExistence type="predicted"/>
<evidence type="ECO:0000313" key="3">
    <source>
        <dbReference type="Proteomes" id="UP001201980"/>
    </source>
</evidence>
<gene>
    <name evidence="2" type="ORF">MKZ38_005975</name>
</gene>
<comment type="caution">
    <text evidence="2">The sequence shown here is derived from an EMBL/GenBank/DDBJ whole genome shotgun (WGS) entry which is preliminary data.</text>
</comment>